<keyword evidence="3" id="KW-1185">Reference proteome</keyword>
<name>A0AAD7D3X7_MYCRO</name>
<sequence>MVSSCVITDEDPAPEVPDNADGGATDGDESLFSDRDIDVDMLDVSGTQQQQEFAWGAYNDQADDVVTGGPPRTYVFTLDSLGTRHPKVVNVLGQYLQFEAQEKKGIPMAMSSKRD</sequence>
<gene>
    <name evidence="2" type="ORF">B0H17DRAFT_1015755</name>
</gene>
<comment type="caution">
    <text evidence="2">The sequence shown here is derived from an EMBL/GenBank/DDBJ whole genome shotgun (WGS) entry which is preliminary data.</text>
</comment>
<organism evidence="2 3">
    <name type="scientific">Mycena rosella</name>
    <name type="common">Pink bonnet</name>
    <name type="synonym">Agaricus rosellus</name>
    <dbReference type="NCBI Taxonomy" id="1033263"/>
    <lineage>
        <taxon>Eukaryota</taxon>
        <taxon>Fungi</taxon>
        <taxon>Dikarya</taxon>
        <taxon>Basidiomycota</taxon>
        <taxon>Agaricomycotina</taxon>
        <taxon>Agaricomycetes</taxon>
        <taxon>Agaricomycetidae</taxon>
        <taxon>Agaricales</taxon>
        <taxon>Marasmiineae</taxon>
        <taxon>Mycenaceae</taxon>
        <taxon>Mycena</taxon>
    </lineage>
</organism>
<dbReference type="AlphaFoldDB" id="A0AAD7D3X7"/>
<dbReference type="Proteomes" id="UP001221757">
    <property type="component" value="Unassembled WGS sequence"/>
</dbReference>
<evidence type="ECO:0000313" key="2">
    <source>
        <dbReference type="EMBL" id="KAJ7677459.1"/>
    </source>
</evidence>
<accession>A0AAD7D3X7</accession>
<evidence type="ECO:0000313" key="3">
    <source>
        <dbReference type="Proteomes" id="UP001221757"/>
    </source>
</evidence>
<protein>
    <submittedName>
        <fullName evidence="2">Uncharacterized protein</fullName>
    </submittedName>
</protein>
<proteinExistence type="predicted"/>
<evidence type="ECO:0000256" key="1">
    <source>
        <dbReference type="SAM" id="MobiDB-lite"/>
    </source>
</evidence>
<dbReference type="EMBL" id="JARKIE010000138">
    <property type="protein sequence ID" value="KAJ7677459.1"/>
    <property type="molecule type" value="Genomic_DNA"/>
</dbReference>
<reference evidence="2" key="1">
    <citation type="submission" date="2023-03" db="EMBL/GenBank/DDBJ databases">
        <title>Massive genome expansion in bonnet fungi (Mycena s.s.) driven by repeated elements and novel gene families across ecological guilds.</title>
        <authorList>
            <consortium name="Lawrence Berkeley National Laboratory"/>
            <person name="Harder C.B."/>
            <person name="Miyauchi S."/>
            <person name="Viragh M."/>
            <person name="Kuo A."/>
            <person name="Thoen E."/>
            <person name="Andreopoulos B."/>
            <person name="Lu D."/>
            <person name="Skrede I."/>
            <person name="Drula E."/>
            <person name="Henrissat B."/>
            <person name="Morin E."/>
            <person name="Kohler A."/>
            <person name="Barry K."/>
            <person name="LaButti K."/>
            <person name="Morin E."/>
            <person name="Salamov A."/>
            <person name="Lipzen A."/>
            <person name="Mereny Z."/>
            <person name="Hegedus B."/>
            <person name="Baldrian P."/>
            <person name="Stursova M."/>
            <person name="Weitz H."/>
            <person name="Taylor A."/>
            <person name="Grigoriev I.V."/>
            <person name="Nagy L.G."/>
            <person name="Martin F."/>
            <person name="Kauserud H."/>
        </authorList>
    </citation>
    <scope>NUCLEOTIDE SEQUENCE</scope>
    <source>
        <strain evidence="2">CBHHK067</strain>
    </source>
</reference>
<feature type="region of interest" description="Disordered" evidence="1">
    <location>
        <begin position="1"/>
        <end position="31"/>
    </location>
</feature>